<evidence type="ECO:0000313" key="2">
    <source>
        <dbReference type="Proteomes" id="UP001229934"/>
    </source>
</evidence>
<evidence type="ECO:0000313" key="1">
    <source>
        <dbReference type="EMBL" id="WLW38610.1"/>
    </source>
</evidence>
<keyword evidence="2" id="KW-1185">Reference proteome</keyword>
<sequence>MAANCESCGQKIKAPRTYNLNPSVITALGKLYAAGGEEVTRAQMKLTNTEYSIFAWLAWWGLAEHGEGSRTWSITKLGLDFFEGRVRIPFGVIARDGVVLGTEGEMVHVHDALPGYLEQVAA</sequence>
<reference evidence="1" key="1">
    <citation type="submission" date="2023-05" db="EMBL/GenBank/DDBJ databases">
        <authorList>
            <person name="van Neer V."/>
            <person name="Kempff A."/>
            <person name="Ongenae V."/>
            <person name="Claessen D."/>
            <person name="Briegel A."/>
            <person name="Rozen D."/>
        </authorList>
    </citation>
    <scope>NUCLEOTIDE SEQUENCE</scope>
</reference>
<accession>A0AA50ICJ5</accession>
<dbReference type="EMBL" id="OQ970439">
    <property type="protein sequence ID" value="WLW38610.1"/>
    <property type="molecule type" value="Genomic_DNA"/>
</dbReference>
<proteinExistence type="predicted"/>
<dbReference type="Proteomes" id="UP001229934">
    <property type="component" value="Segment"/>
</dbReference>
<organism evidence="1 2">
    <name type="scientific">Streptomyces phage Verabelle</name>
    <dbReference type="NCBI Taxonomy" id="3065247"/>
    <lineage>
        <taxon>Viruses</taxon>
        <taxon>Duplodnaviria</taxon>
        <taxon>Heunggongvirae</taxon>
        <taxon>Uroviricota</taxon>
        <taxon>Caudoviricetes</taxon>
        <taxon>Arquatrovirinae</taxon>
        <taxon>Camvirus</taxon>
        <taxon>Camvirus verabelle</taxon>
    </lineage>
</organism>
<name>A0AA50ICJ5_9CAUD</name>
<protein>
    <submittedName>
        <fullName evidence="1">Uncharacterized protein</fullName>
    </submittedName>
</protein>